<dbReference type="AlphaFoldDB" id="A0A0F9TPY6"/>
<dbReference type="InterPro" id="IPR011499">
    <property type="entry name" value="Lipid_A_biosynth_N"/>
</dbReference>
<feature type="transmembrane region" description="Helical" evidence="1">
    <location>
        <begin position="67"/>
        <end position="85"/>
    </location>
</feature>
<accession>A0A0F9TPY6</accession>
<keyword evidence="1" id="KW-1133">Transmembrane helix</keyword>
<evidence type="ECO:0000256" key="1">
    <source>
        <dbReference type="SAM" id="Phobius"/>
    </source>
</evidence>
<dbReference type="Gene3D" id="1.20.1280.290">
    <property type="match status" value="1"/>
</dbReference>
<comment type="caution">
    <text evidence="3">The sequence shown here is derived from an EMBL/GenBank/DDBJ whole genome shotgun (WGS) entry which is preliminary data.</text>
</comment>
<feature type="domain" description="Lipid A biosynthesis N-terminal" evidence="2">
    <location>
        <begin position="13"/>
        <end position="84"/>
    </location>
</feature>
<organism evidence="3">
    <name type="scientific">marine sediment metagenome</name>
    <dbReference type="NCBI Taxonomy" id="412755"/>
    <lineage>
        <taxon>unclassified sequences</taxon>
        <taxon>metagenomes</taxon>
        <taxon>ecological metagenomes</taxon>
    </lineage>
</organism>
<name>A0A0F9TPY6_9ZZZZ</name>
<sequence length="109" mass="12335">MPAFTNENIWMAVGFTGQVIFGLRFIVQWIATEREKKSVVPVMFWYLSLLGSVILLAYAIYLRNPVFIAGFSLNLIIYLRNLYFIHFHHPSPPQDPNADPAGCEGDGST</sequence>
<dbReference type="GO" id="GO:0009245">
    <property type="term" value="P:lipid A biosynthetic process"/>
    <property type="evidence" value="ECO:0007669"/>
    <property type="project" value="InterPro"/>
</dbReference>
<gene>
    <name evidence="3" type="ORF">LCGC14_0302440</name>
</gene>
<evidence type="ECO:0000313" key="3">
    <source>
        <dbReference type="EMBL" id="KKN83130.1"/>
    </source>
</evidence>
<dbReference type="EMBL" id="LAZR01000190">
    <property type="protein sequence ID" value="KKN83130.1"/>
    <property type="molecule type" value="Genomic_DNA"/>
</dbReference>
<dbReference type="GO" id="GO:0008915">
    <property type="term" value="F:lipid-A-disaccharide synthase activity"/>
    <property type="evidence" value="ECO:0007669"/>
    <property type="project" value="InterPro"/>
</dbReference>
<protein>
    <recommendedName>
        <fullName evidence="2">Lipid A biosynthesis N-terminal domain-containing protein</fullName>
    </recommendedName>
</protein>
<proteinExistence type="predicted"/>
<feature type="transmembrane region" description="Helical" evidence="1">
    <location>
        <begin position="12"/>
        <end position="31"/>
    </location>
</feature>
<keyword evidence="1" id="KW-0812">Transmembrane</keyword>
<dbReference type="GO" id="GO:0016020">
    <property type="term" value="C:membrane"/>
    <property type="evidence" value="ECO:0007669"/>
    <property type="project" value="GOC"/>
</dbReference>
<feature type="transmembrane region" description="Helical" evidence="1">
    <location>
        <begin position="43"/>
        <end position="61"/>
    </location>
</feature>
<keyword evidence="1" id="KW-0472">Membrane</keyword>
<dbReference type="Pfam" id="PF07578">
    <property type="entry name" value="LAB_N"/>
    <property type="match status" value="1"/>
</dbReference>
<evidence type="ECO:0000259" key="2">
    <source>
        <dbReference type="SMART" id="SM01259"/>
    </source>
</evidence>
<dbReference type="SMART" id="SM01259">
    <property type="entry name" value="LAB_N"/>
    <property type="match status" value="1"/>
</dbReference>
<reference evidence="3" key="1">
    <citation type="journal article" date="2015" name="Nature">
        <title>Complex archaea that bridge the gap between prokaryotes and eukaryotes.</title>
        <authorList>
            <person name="Spang A."/>
            <person name="Saw J.H."/>
            <person name="Jorgensen S.L."/>
            <person name="Zaremba-Niedzwiedzka K."/>
            <person name="Martijn J."/>
            <person name="Lind A.E."/>
            <person name="van Eijk R."/>
            <person name="Schleper C."/>
            <person name="Guy L."/>
            <person name="Ettema T.J."/>
        </authorList>
    </citation>
    <scope>NUCLEOTIDE SEQUENCE</scope>
</reference>